<dbReference type="Gene3D" id="2.60.40.10">
    <property type="entry name" value="Immunoglobulins"/>
    <property type="match status" value="3"/>
</dbReference>
<dbReference type="SUPFAM" id="SSF49373">
    <property type="entry name" value="Invasin/intimin cell-adhesion fragments"/>
    <property type="match status" value="4"/>
</dbReference>
<evidence type="ECO:0008006" key="4">
    <source>
        <dbReference type="Google" id="ProtNLM"/>
    </source>
</evidence>
<keyword evidence="1" id="KW-0472">Membrane</keyword>
<name>A0A7D5XH46_FERL1</name>
<proteinExistence type="predicted"/>
<evidence type="ECO:0000256" key="1">
    <source>
        <dbReference type="SAM" id="Phobius"/>
    </source>
</evidence>
<reference evidence="3" key="1">
    <citation type="submission" date="2020-07" db="EMBL/GenBank/DDBJ databases">
        <title>Metabolic diversity and evolutionary history of the archaeal phylum ###Micrarchaeota### uncovered from a freshwater lake metagenome.</title>
        <authorList>
            <person name="Kadnikov V.V."/>
            <person name="Savvichev A.S."/>
            <person name="Mardanov A.V."/>
            <person name="Beletsky A.V."/>
            <person name="Chupakov A.V."/>
            <person name="Kokryatskaya N.M."/>
            <person name="Pimenov N.V."/>
            <person name="Ravin N.V."/>
        </authorList>
    </citation>
    <scope>NUCLEOTIDE SEQUENCE [LARGE SCALE GENOMIC DNA]</scope>
</reference>
<protein>
    <recommendedName>
        <fullName evidence="4">Big-1 domain-containing protein</fullName>
    </recommendedName>
</protein>
<dbReference type="EMBL" id="CP058998">
    <property type="protein sequence ID" value="QLJ52452.1"/>
    <property type="molecule type" value="Genomic_DNA"/>
</dbReference>
<dbReference type="InterPro" id="IPR013783">
    <property type="entry name" value="Ig-like_fold"/>
</dbReference>
<dbReference type="KEGG" id="flt:Sv326_0277"/>
<evidence type="ECO:0000313" key="2">
    <source>
        <dbReference type="EMBL" id="QLJ52452.1"/>
    </source>
</evidence>
<keyword evidence="1" id="KW-0812">Transmembrane</keyword>
<evidence type="ECO:0000313" key="3">
    <source>
        <dbReference type="Proteomes" id="UP000510821"/>
    </source>
</evidence>
<keyword evidence="1" id="KW-1133">Transmembrane helix</keyword>
<organism evidence="2 3">
    <name type="scientific">Fermentimicrarchaeum limneticum</name>
    <dbReference type="NCBI Taxonomy" id="2795018"/>
    <lineage>
        <taxon>Archaea</taxon>
        <taxon>Candidatus Micrarchaeota</taxon>
        <taxon>Candidatus Fermentimicrarchaeales</taxon>
        <taxon>Candidatus Fermentimicrarchaeaceae</taxon>
        <taxon>Candidatus Fermentimicrarchaeum</taxon>
    </lineage>
</organism>
<gene>
    <name evidence="2" type="ORF">Sv326_0277</name>
</gene>
<feature type="transmembrane region" description="Helical" evidence="1">
    <location>
        <begin position="21"/>
        <end position="44"/>
    </location>
</feature>
<dbReference type="Proteomes" id="UP000510821">
    <property type="component" value="Chromosome"/>
</dbReference>
<accession>A0A7D5XH46</accession>
<dbReference type="InterPro" id="IPR008964">
    <property type="entry name" value="Invasin/intimin_cell_adhesion"/>
</dbReference>
<sequence>MKTIPIHLMRGRKAQTAVELLTVYGWVVLLILVVVIIMYSLGYLNLPNWLPPYCNITPTMSCRTYRFGYAPNGASMVLVYRIVNGLGYDILFPANSTTLEVENIGKIGKTQYNGTCYPIAYPIKAGTPLSCVIFIPDNDVIPDIGKNLDFRLTIRYRNCNAIPGYAKTGNCTGAPEYTVSGGIRTPMEPAVPTLYACGDGICDYVLGENPTNCCPDCPVSRLTLTADPNPVEQCQDTKLIATAFYPDGMFAEGATVIFDRTDGFKDTDLLIADDLAANSSVTNSSGEAKATYSSRVEGQVVLNASTCGPNATAIVVVQVNSSPPNGTVLFSWYPELAAAGSLYEVNVTVHNSSGNPVPSIGVMLRSDANSVVEPTTTVTDLNGVAHVNFSSNLTHVGRLVARTIGVWNSTNLLFVPSLGRLELWNNGPANVSSEGSIDISGCLYNTNDEPIRDTDVNLLTDFGYFISNIGTPKMTFPGSWGATTYFTTMRPTPLSNIPANWGYEVFGENKSYNTGDPIEIDAYAGKFVKIHMRSGYELHGAKLITDYLQLKGIDGTGERKIYLFYNTSYFTVNPNWGWSWKNPLLLYGNLTANLTSRGIQYTVISDPSQLRDLMLYHARESIIISVNGYFPKDIWACESNGGIPKIFFERGGIQIHTGDWEYYYALDLNDTYDGLLTCGESGGDWVFGWRTAGYYSHWVTPVKMNTSTTTKTYGDGCFTTATSHPLLRSSTPGIATIGASYLSISNSTLAEFGTKHCSDGTPDETCSSTKPLYCINGYLAKRCDMGCGCPDEDNQLCDTATGECVDKPAAIILTVRTFNGTGTQLPNDGYTRLQVIAQVYDQMGVLLNDVLVEWRSEGVLIPDVLCSRTTDYPPGCGDSSALPSPQHPRAAAYVTSNGSWFGTANITVNVTTGPYTFTNTTNITVYNNQGEVGNTRWREIGATLLPADNYTNTSLCFSTFGMNDSALGNVQVCFNSTRGTFGNGLSKQCLPSEEYGKLCAMLKSSTPGIANVTVNITNGTGSFIRYLPTNVTFYPIPTSIVINFSKNPVAPCAKCSTSSTVINATFRNATGAPIAGIPYVYFTIPYHRGAGDPYDWDQYPLVWRGSGYVETSWWQSWASLRPGWNPAYSNCDTVSGTPSQVTHTWCSNITLTDGSSYANFSPVYPPGLYAVNVSTWYRCTGEPFSPENCLSSVSSQSILNVSPIPQKIIIDPLPIIKPDYSDVVNATATVYGSDGNPLRSVFYYAEIYPMYTVSHTHNSAWWSDTNSSGRGVLLNIYSDVSGIFNLTFWSYYYNISGWVRVENSTLLVFGPNITTILIDASPKEAYADGVFVSNITITLLDSNGERMANAKLCIEPPSIGGVGCCDDSGCGCYNVRADGNGQYKTYIYSSTIGDANFSAHVHYGNGTDTPALYNSTNVTFKPPPAIATMTANPDTIDGDGVNRSLITARFMDSDNNPTPRISVRCNVSDDTVFFPTTGLVTDNNGEVRTNLSALSDPATIMCWYAGATLLVTSKNVTVALVTRPNNVRVNVTAEPATTTLGSKILVIANVTNYTTGEAMQTTPVSFNTSYGGVLENNLAVTNSSGLAAVNVTALGVGRIFVKANVSGDFGVVGIEYT</sequence>